<feature type="signal peptide" evidence="2">
    <location>
        <begin position="1"/>
        <end position="19"/>
    </location>
</feature>
<dbReference type="SUPFAM" id="SSF56925">
    <property type="entry name" value="OMPA-like"/>
    <property type="match status" value="1"/>
</dbReference>
<evidence type="ECO:0000313" key="5">
    <source>
        <dbReference type="Proteomes" id="UP000718451"/>
    </source>
</evidence>
<protein>
    <submittedName>
        <fullName evidence="4">PorT family protein</fullName>
    </submittedName>
</protein>
<dbReference type="InterPro" id="IPR027385">
    <property type="entry name" value="Beta-barrel_OMP"/>
</dbReference>
<comment type="caution">
    <text evidence="4">The sequence shown here is derived from an EMBL/GenBank/DDBJ whole genome shotgun (WGS) entry which is preliminary data.</text>
</comment>
<name>A0ABX1GPQ3_9FLAO</name>
<dbReference type="Proteomes" id="UP000718451">
    <property type="component" value="Unassembled WGS sequence"/>
</dbReference>
<gene>
    <name evidence="4" type="ORF">HCU67_08040</name>
</gene>
<sequence length="199" mass="21292">MKKLFFLIGFCLIANGLTAQSPIKFGVTGGLLNSDANIDLSLGSIVELASIDAVNETGFYIGLISDIEVAESFHVQPELTYGSAGDLSFVYFPIMAKYYLIANKLNVQLGPQLTFSSNLDDIKNAIQDIEGVLGTNGNIDDVLNTFGVDIGFGAGLDITDKLSVQARYALELSDRYSGPLGNSLDIRGATLNVGIAYFF</sequence>
<keyword evidence="5" id="KW-1185">Reference proteome</keyword>
<evidence type="ECO:0000256" key="2">
    <source>
        <dbReference type="SAM" id="SignalP"/>
    </source>
</evidence>
<dbReference type="RefSeq" id="WP_168552130.1">
    <property type="nucleotide sequence ID" value="NZ_JAAWWL010000002.1"/>
</dbReference>
<dbReference type="EMBL" id="JAAWWL010000002">
    <property type="protein sequence ID" value="NKI31895.1"/>
    <property type="molecule type" value="Genomic_DNA"/>
</dbReference>
<dbReference type="InterPro" id="IPR011250">
    <property type="entry name" value="OMP/PagP_B-barrel"/>
</dbReference>
<dbReference type="Pfam" id="PF13505">
    <property type="entry name" value="OMP_b-brl"/>
    <property type="match status" value="1"/>
</dbReference>
<accession>A0ABX1GPQ3</accession>
<keyword evidence="1 2" id="KW-0732">Signal</keyword>
<evidence type="ECO:0000313" key="4">
    <source>
        <dbReference type="EMBL" id="NKI31895.1"/>
    </source>
</evidence>
<reference evidence="4 5" key="1">
    <citation type="submission" date="2020-04" db="EMBL/GenBank/DDBJ databases">
        <authorList>
            <person name="Yoon J."/>
        </authorList>
    </citation>
    <scope>NUCLEOTIDE SEQUENCE [LARGE SCALE GENOMIC DNA]</scope>
    <source>
        <strain evidence="4 5">DJ-13</strain>
    </source>
</reference>
<proteinExistence type="predicted"/>
<organism evidence="4 5">
    <name type="scientific">Croceivirga thetidis</name>
    <dbReference type="NCBI Taxonomy" id="2721623"/>
    <lineage>
        <taxon>Bacteria</taxon>
        <taxon>Pseudomonadati</taxon>
        <taxon>Bacteroidota</taxon>
        <taxon>Flavobacteriia</taxon>
        <taxon>Flavobacteriales</taxon>
        <taxon>Flavobacteriaceae</taxon>
        <taxon>Croceivirga</taxon>
    </lineage>
</organism>
<evidence type="ECO:0000259" key="3">
    <source>
        <dbReference type="Pfam" id="PF13505"/>
    </source>
</evidence>
<evidence type="ECO:0000256" key="1">
    <source>
        <dbReference type="ARBA" id="ARBA00022729"/>
    </source>
</evidence>
<feature type="chain" id="PRO_5045382154" evidence="2">
    <location>
        <begin position="20"/>
        <end position="199"/>
    </location>
</feature>
<feature type="domain" description="Outer membrane protein beta-barrel" evidence="3">
    <location>
        <begin position="12"/>
        <end position="199"/>
    </location>
</feature>